<dbReference type="SMART" id="SM00432">
    <property type="entry name" value="MADS"/>
    <property type="match status" value="1"/>
</dbReference>
<dbReference type="GO" id="GO:0000981">
    <property type="term" value="F:DNA-binding transcription factor activity, RNA polymerase II-specific"/>
    <property type="evidence" value="ECO:0000318"/>
    <property type="project" value="GO_Central"/>
</dbReference>
<dbReference type="GO" id="GO:0000978">
    <property type="term" value="F:RNA polymerase II cis-regulatory region sequence-specific DNA binding"/>
    <property type="evidence" value="ECO:0000318"/>
    <property type="project" value="GO_Central"/>
</dbReference>
<evidence type="ECO:0000256" key="2">
    <source>
        <dbReference type="ARBA" id="ARBA00023015"/>
    </source>
</evidence>
<dbReference type="InterPro" id="IPR036879">
    <property type="entry name" value="TF_MADSbox_sf"/>
</dbReference>
<evidence type="ECO:0000313" key="10">
    <source>
        <dbReference type="Proteomes" id="UP000002051"/>
    </source>
</evidence>
<accession>Q2HRQ1</accession>
<protein>
    <submittedName>
        <fullName evidence="8">MADS-box transcription factor family protein</fullName>
    </submittedName>
    <submittedName>
        <fullName evidence="7">Transcription factor, MADS-box</fullName>
    </submittedName>
</protein>
<dbReference type="PaxDb" id="3880-AES65829"/>
<keyword evidence="3" id="KW-0238">DNA-binding</keyword>
<dbReference type="EMBL" id="CM001218">
    <property type="protein sequence ID" value="AES65829.1"/>
    <property type="molecule type" value="Genomic_DNA"/>
</dbReference>
<evidence type="ECO:0000256" key="4">
    <source>
        <dbReference type="ARBA" id="ARBA00023163"/>
    </source>
</evidence>
<dbReference type="OrthoDB" id="601557at2759"/>
<gene>
    <name evidence="9" type="primary">11413180</name>
    <name evidence="8" type="ordered locus">MTR_2g049610</name>
    <name evidence="7" type="ORF">MtrDRAFT_AC158464g6v2</name>
</gene>
<feature type="domain" description="MADS-box" evidence="6">
    <location>
        <begin position="1"/>
        <end position="61"/>
    </location>
</feature>
<keyword evidence="4" id="KW-0804">Transcription</keyword>
<dbReference type="HOGENOM" id="CLU_058907_0_0_1"/>
<dbReference type="PROSITE" id="PS50066">
    <property type="entry name" value="MADS_BOX_2"/>
    <property type="match status" value="1"/>
</dbReference>
<dbReference type="InterPro" id="IPR002100">
    <property type="entry name" value="TF_MADSbox"/>
</dbReference>
<dbReference type="GO" id="GO:0005634">
    <property type="term" value="C:nucleus"/>
    <property type="evidence" value="ECO:0007669"/>
    <property type="project" value="UniProtKB-SubCell"/>
</dbReference>
<dbReference type="PRINTS" id="PR00404">
    <property type="entry name" value="MADSDOMAIN"/>
</dbReference>
<dbReference type="eggNOG" id="KOG0014">
    <property type="taxonomic scope" value="Eukaryota"/>
</dbReference>
<dbReference type="Gene3D" id="3.40.1810.10">
    <property type="entry name" value="Transcription factor, MADS-box"/>
    <property type="match status" value="1"/>
</dbReference>
<organism evidence="7">
    <name type="scientific">Medicago truncatula</name>
    <name type="common">Barrel medic</name>
    <name type="synonym">Medicago tribuloides</name>
    <dbReference type="NCBI Taxonomy" id="3880"/>
    <lineage>
        <taxon>Eukaryota</taxon>
        <taxon>Viridiplantae</taxon>
        <taxon>Streptophyta</taxon>
        <taxon>Embryophyta</taxon>
        <taxon>Tracheophyta</taxon>
        <taxon>Spermatophyta</taxon>
        <taxon>Magnoliopsida</taxon>
        <taxon>eudicotyledons</taxon>
        <taxon>Gunneridae</taxon>
        <taxon>Pentapetalae</taxon>
        <taxon>rosids</taxon>
        <taxon>fabids</taxon>
        <taxon>Fabales</taxon>
        <taxon>Fabaceae</taxon>
        <taxon>Papilionoideae</taxon>
        <taxon>50 kb inversion clade</taxon>
        <taxon>NPAAA clade</taxon>
        <taxon>Hologalegina</taxon>
        <taxon>IRL clade</taxon>
        <taxon>Trifolieae</taxon>
        <taxon>Medicago</taxon>
    </lineage>
</organism>
<comment type="subcellular location">
    <subcellularLocation>
        <location evidence="1">Nucleus</location>
    </subcellularLocation>
</comment>
<dbReference type="EnsemblPlants" id="AES65829">
    <property type="protein sequence ID" value="AES65829"/>
    <property type="gene ID" value="MTR_2g049610"/>
</dbReference>
<dbReference type="GO" id="GO:0006357">
    <property type="term" value="P:regulation of transcription by RNA polymerase II"/>
    <property type="evidence" value="ECO:0000318"/>
    <property type="project" value="GO_Central"/>
</dbReference>
<dbReference type="Proteomes" id="UP000002051">
    <property type="component" value="Chromosome 2"/>
</dbReference>
<proteinExistence type="predicted"/>
<reference evidence="8 10" key="4">
    <citation type="journal article" date="2014" name="BMC Genomics">
        <title>An improved genome release (version Mt4.0) for the model legume Medicago truncatula.</title>
        <authorList>
            <person name="Tang H."/>
            <person name="Krishnakumar V."/>
            <person name="Bidwell S."/>
            <person name="Rosen B."/>
            <person name="Chan A."/>
            <person name="Zhou S."/>
            <person name="Gentzbittel L."/>
            <person name="Childs K.L."/>
            <person name="Yandell M."/>
            <person name="Gundlach H."/>
            <person name="Mayer K.F."/>
            <person name="Schwartz D.C."/>
            <person name="Town C.D."/>
        </authorList>
    </citation>
    <scope>GENOME REANNOTATION</scope>
    <source>
        <strain evidence="9 10">cv. Jemalong A17</strain>
    </source>
</reference>
<evidence type="ECO:0000259" key="6">
    <source>
        <dbReference type="PROSITE" id="PS50066"/>
    </source>
</evidence>
<name>Q2HRQ1_MEDTR</name>
<keyword evidence="10" id="KW-1185">Reference proteome</keyword>
<evidence type="ECO:0000256" key="1">
    <source>
        <dbReference type="ARBA" id="ARBA00004123"/>
    </source>
</evidence>
<sequence length="239" mass="27534">MGRGKLTIKHIQDWKARKSSFNQRSNGLAKKVSEFSSKFGVEACLIVYDGDGRLLTWPQNSIVVQSILKTYELQKIETTPKIFDVKDYFANKKNKVEGEISKVHKEIVMKMYPTWHPCFMNMDGEQLKTFIGILDAKIQACNHKISMLKKMQQRTENGFMLNTTQMQNVAPKNVVSTHLKPLSDTNRLGEVEELDDFMDWANQVLDNVAYLDDPVTKPGQEWETQFMDFDALPETRDGF</sequence>
<dbReference type="AlphaFoldDB" id="Q2HRQ1"/>
<dbReference type="OMA" id="PNMAREN"/>
<keyword evidence="5" id="KW-0539">Nucleus</keyword>
<evidence type="ECO:0000256" key="5">
    <source>
        <dbReference type="ARBA" id="ARBA00023242"/>
    </source>
</evidence>
<dbReference type="GO" id="GO:0046983">
    <property type="term" value="F:protein dimerization activity"/>
    <property type="evidence" value="ECO:0007669"/>
    <property type="project" value="InterPro"/>
</dbReference>
<reference evidence="9" key="5">
    <citation type="submission" date="2015-04" db="UniProtKB">
        <authorList>
            <consortium name="EnsemblPlants"/>
        </authorList>
    </citation>
    <scope>IDENTIFICATION</scope>
    <source>
        <strain evidence="9">cv. Jemalong A17</strain>
    </source>
</reference>
<dbReference type="SUPFAM" id="SSF55455">
    <property type="entry name" value="SRF-like"/>
    <property type="match status" value="1"/>
</dbReference>
<evidence type="ECO:0000313" key="9">
    <source>
        <dbReference type="EnsemblPlants" id="AES65829"/>
    </source>
</evidence>
<evidence type="ECO:0000256" key="3">
    <source>
        <dbReference type="ARBA" id="ARBA00023125"/>
    </source>
</evidence>
<keyword evidence="2" id="KW-0805">Transcription regulation</keyword>
<reference evidence="8 10" key="3">
    <citation type="journal article" date="2011" name="Nature">
        <title>The Medicago genome provides insight into the evolution of rhizobial symbioses.</title>
        <authorList>
            <person name="Young N.D."/>
            <person name="Debelle F."/>
            <person name="Oldroyd G.E."/>
            <person name="Geurts R."/>
            <person name="Cannon S.B."/>
            <person name="Udvardi M.K."/>
            <person name="Benedito V.A."/>
            <person name="Mayer K.F."/>
            <person name="Gouzy J."/>
            <person name="Schoof H."/>
            <person name="Van de Peer Y."/>
            <person name="Proost S."/>
            <person name="Cook D.R."/>
            <person name="Meyers B.C."/>
            <person name="Spannagl M."/>
            <person name="Cheung F."/>
            <person name="De Mita S."/>
            <person name="Krishnakumar V."/>
            <person name="Gundlach H."/>
            <person name="Zhou S."/>
            <person name="Mudge J."/>
            <person name="Bharti A.K."/>
            <person name="Murray J.D."/>
            <person name="Naoumkina M.A."/>
            <person name="Rosen B."/>
            <person name="Silverstein K.A."/>
            <person name="Tang H."/>
            <person name="Rombauts S."/>
            <person name="Zhao P.X."/>
            <person name="Zhou P."/>
            <person name="Barbe V."/>
            <person name="Bardou P."/>
            <person name="Bechner M."/>
            <person name="Bellec A."/>
            <person name="Berger A."/>
            <person name="Berges H."/>
            <person name="Bidwell S."/>
            <person name="Bisseling T."/>
            <person name="Choisne N."/>
            <person name="Couloux A."/>
            <person name="Denny R."/>
            <person name="Deshpande S."/>
            <person name="Dai X."/>
            <person name="Doyle J.J."/>
            <person name="Dudez A.M."/>
            <person name="Farmer A.D."/>
            <person name="Fouteau S."/>
            <person name="Franken C."/>
            <person name="Gibelin C."/>
            <person name="Gish J."/>
            <person name="Goldstein S."/>
            <person name="Gonzalez A.J."/>
            <person name="Green P.J."/>
            <person name="Hallab A."/>
            <person name="Hartog M."/>
            <person name="Hua A."/>
            <person name="Humphray S.J."/>
            <person name="Jeong D.H."/>
            <person name="Jing Y."/>
            <person name="Jocker A."/>
            <person name="Kenton S.M."/>
            <person name="Kim D.J."/>
            <person name="Klee K."/>
            <person name="Lai H."/>
            <person name="Lang C."/>
            <person name="Lin S."/>
            <person name="Macmil S.L."/>
            <person name="Magdelenat G."/>
            <person name="Matthews L."/>
            <person name="McCorrison J."/>
            <person name="Monaghan E.L."/>
            <person name="Mun J.H."/>
            <person name="Najar F.Z."/>
            <person name="Nicholson C."/>
            <person name="Noirot C."/>
            <person name="O'Bleness M."/>
            <person name="Paule C.R."/>
            <person name="Poulain J."/>
            <person name="Prion F."/>
            <person name="Qin B."/>
            <person name="Qu C."/>
            <person name="Retzel E.F."/>
            <person name="Riddle C."/>
            <person name="Sallet E."/>
            <person name="Samain S."/>
            <person name="Samson N."/>
            <person name="Sanders I."/>
            <person name="Saurat O."/>
            <person name="Scarpelli C."/>
            <person name="Schiex T."/>
            <person name="Segurens B."/>
            <person name="Severin A.J."/>
            <person name="Sherrier D.J."/>
            <person name="Shi R."/>
            <person name="Sims S."/>
            <person name="Singer S.R."/>
            <person name="Sinharoy S."/>
            <person name="Sterck L."/>
            <person name="Viollet A."/>
            <person name="Wang B.B."/>
            <person name="Wang K."/>
            <person name="Wang M."/>
            <person name="Wang X."/>
            <person name="Warfsmann J."/>
            <person name="Weissenbach J."/>
            <person name="White D.D."/>
            <person name="White J.D."/>
            <person name="Wiley G.B."/>
            <person name="Wincker P."/>
            <person name="Xing Y."/>
            <person name="Yang L."/>
            <person name="Yao Z."/>
            <person name="Ying F."/>
            <person name="Zhai J."/>
            <person name="Zhou L."/>
            <person name="Zuber A."/>
            <person name="Denarie J."/>
            <person name="Dixon R.A."/>
            <person name="May G.D."/>
            <person name="Schwartz D.C."/>
            <person name="Rogers J."/>
            <person name="Quetier F."/>
            <person name="Town C.D."/>
            <person name="Roe B.A."/>
        </authorList>
    </citation>
    <scope>NUCLEOTIDE SEQUENCE [LARGE SCALE GENOMIC DNA]</scope>
    <source>
        <strain evidence="8">A17</strain>
        <strain evidence="9 10">cv. Jemalong A17</strain>
    </source>
</reference>
<dbReference type="KEGG" id="mtr:11413180"/>
<dbReference type="Pfam" id="PF00319">
    <property type="entry name" value="SRF-TF"/>
    <property type="match status" value="1"/>
</dbReference>
<reference evidence="7" key="1">
    <citation type="submission" date="2005-04" db="EMBL/GenBank/DDBJ databases">
        <authorList>
            <person name="Town C.D."/>
        </authorList>
    </citation>
    <scope>NUCLEOTIDE SEQUENCE</scope>
</reference>
<evidence type="ECO:0000313" key="7">
    <source>
        <dbReference type="EMBL" id="ABD33222.1"/>
    </source>
</evidence>
<dbReference type="EMBL" id="AC158464">
    <property type="protein sequence ID" value="ABD33222.1"/>
    <property type="molecule type" value="Genomic_DNA"/>
</dbReference>
<reference evidence="7" key="2">
    <citation type="submission" date="2007-03" db="EMBL/GenBank/DDBJ databases">
        <authorList>
            <consortium name="The International Medicago Genome Annotation Group"/>
        </authorList>
    </citation>
    <scope>NUCLEOTIDE SEQUENCE</scope>
</reference>
<evidence type="ECO:0000313" key="8">
    <source>
        <dbReference type="EMBL" id="AES65829.1"/>
    </source>
</evidence>